<protein>
    <submittedName>
        <fullName evidence="2">Type II toxin-antitoxin system mRNA interferase toxin, RelE/StbE family</fullName>
    </submittedName>
</protein>
<dbReference type="AlphaFoldDB" id="A0A2M6YT11"/>
<organism evidence="2 3">
    <name type="scientific">Candidatus Roizmanbacteria bacterium CG07_land_8_20_14_0_80_34_15</name>
    <dbReference type="NCBI Taxonomy" id="1974849"/>
    <lineage>
        <taxon>Bacteria</taxon>
        <taxon>Candidatus Roizmaniibacteriota</taxon>
    </lineage>
</organism>
<dbReference type="NCBIfam" id="TIGR02385">
    <property type="entry name" value="RelE_StbE"/>
    <property type="match status" value="1"/>
</dbReference>
<dbReference type="InterPro" id="IPR007712">
    <property type="entry name" value="RelE/ParE_toxin"/>
</dbReference>
<sequence length="88" mass="10369">MKIFYQNSFKKSYKKRFLHNKKLAKIISFKIQLFIINPNDLQLKTHTLSGSKKGLRSFSVTGDIRIIFYFDQNDNIVLVDIGTHNQVY</sequence>
<name>A0A2M6YT11_9BACT</name>
<dbReference type="Pfam" id="PF15738">
    <property type="entry name" value="YafQ_toxin"/>
    <property type="match status" value="1"/>
</dbReference>
<dbReference type="SUPFAM" id="SSF143011">
    <property type="entry name" value="RelE-like"/>
    <property type="match status" value="1"/>
</dbReference>
<evidence type="ECO:0000313" key="2">
    <source>
        <dbReference type="EMBL" id="PIU36626.1"/>
    </source>
</evidence>
<dbReference type="Proteomes" id="UP000230184">
    <property type="component" value="Unassembled WGS sequence"/>
</dbReference>
<gene>
    <name evidence="2" type="ORF">COT02_05065</name>
</gene>
<evidence type="ECO:0000256" key="1">
    <source>
        <dbReference type="ARBA" id="ARBA00022649"/>
    </source>
</evidence>
<dbReference type="InterPro" id="IPR004386">
    <property type="entry name" value="Toxin_YafQ-like"/>
</dbReference>
<accession>A0A2M6YT11</accession>
<reference evidence="3" key="1">
    <citation type="submission" date="2017-09" db="EMBL/GenBank/DDBJ databases">
        <title>Depth-based differentiation of microbial function through sediment-hosted aquifers and enrichment of novel symbionts in the deep terrestrial subsurface.</title>
        <authorList>
            <person name="Probst A.J."/>
            <person name="Ladd B."/>
            <person name="Jarett J.K."/>
            <person name="Geller-Mcgrath D.E."/>
            <person name="Sieber C.M.K."/>
            <person name="Emerson J.B."/>
            <person name="Anantharaman K."/>
            <person name="Thomas B.C."/>
            <person name="Malmstrom R."/>
            <person name="Stieglmeier M."/>
            <person name="Klingl A."/>
            <person name="Woyke T."/>
            <person name="Ryan C.M."/>
            <person name="Banfield J.F."/>
        </authorList>
    </citation>
    <scope>NUCLEOTIDE SEQUENCE [LARGE SCALE GENOMIC DNA]</scope>
</reference>
<dbReference type="EMBL" id="PEWY01000141">
    <property type="protein sequence ID" value="PIU36626.1"/>
    <property type="molecule type" value="Genomic_DNA"/>
</dbReference>
<dbReference type="InterPro" id="IPR035093">
    <property type="entry name" value="RelE/ParE_toxin_dom_sf"/>
</dbReference>
<comment type="caution">
    <text evidence="2">The sequence shown here is derived from an EMBL/GenBank/DDBJ whole genome shotgun (WGS) entry which is preliminary data.</text>
</comment>
<evidence type="ECO:0000313" key="3">
    <source>
        <dbReference type="Proteomes" id="UP000230184"/>
    </source>
</evidence>
<proteinExistence type="predicted"/>
<dbReference type="Gene3D" id="3.30.2310.20">
    <property type="entry name" value="RelE-like"/>
    <property type="match status" value="1"/>
</dbReference>
<keyword evidence="1" id="KW-1277">Toxin-antitoxin system</keyword>